<dbReference type="Proteomes" id="UP000621799">
    <property type="component" value="Unassembled WGS sequence"/>
</dbReference>
<comment type="caution">
    <text evidence="2">The sequence shown here is derived from an EMBL/GenBank/DDBJ whole genome shotgun (WGS) entry which is preliminary data.</text>
</comment>
<keyword evidence="3" id="KW-1185">Reference proteome</keyword>
<protein>
    <submittedName>
        <fullName evidence="2">S-layer family protein</fullName>
    </submittedName>
</protein>
<evidence type="ECO:0000313" key="2">
    <source>
        <dbReference type="EMBL" id="MBE9041880.1"/>
    </source>
</evidence>
<accession>A0A928W281</accession>
<dbReference type="EMBL" id="JADEXN010000260">
    <property type="protein sequence ID" value="MBE9041880.1"/>
    <property type="molecule type" value="Genomic_DNA"/>
</dbReference>
<gene>
    <name evidence="2" type="ORF">IQ235_13935</name>
</gene>
<dbReference type="SUPFAM" id="SSF51126">
    <property type="entry name" value="Pectin lyase-like"/>
    <property type="match status" value="2"/>
</dbReference>
<organism evidence="2 3">
    <name type="scientific">Zarconia navalis LEGE 11467</name>
    <dbReference type="NCBI Taxonomy" id="1828826"/>
    <lineage>
        <taxon>Bacteria</taxon>
        <taxon>Bacillati</taxon>
        <taxon>Cyanobacteriota</taxon>
        <taxon>Cyanophyceae</taxon>
        <taxon>Oscillatoriophycideae</taxon>
        <taxon>Oscillatoriales</taxon>
        <taxon>Oscillatoriales incertae sedis</taxon>
        <taxon>Zarconia</taxon>
        <taxon>Zarconia navalis</taxon>
    </lineage>
</organism>
<name>A0A928W281_9CYAN</name>
<evidence type="ECO:0000256" key="1">
    <source>
        <dbReference type="SAM" id="MobiDB-lite"/>
    </source>
</evidence>
<reference evidence="2" key="1">
    <citation type="submission" date="2020-10" db="EMBL/GenBank/DDBJ databases">
        <authorList>
            <person name="Castelo-Branco R."/>
            <person name="Eusebio N."/>
            <person name="Adriana R."/>
            <person name="Vieira A."/>
            <person name="Brugerolle De Fraissinette N."/>
            <person name="Rezende De Castro R."/>
            <person name="Schneider M.P."/>
            <person name="Vasconcelos V."/>
            <person name="Leao P.N."/>
        </authorList>
    </citation>
    <scope>NUCLEOTIDE SEQUENCE</scope>
    <source>
        <strain evidence="2">LEGE 11467</strain>
    </source>
</reference>
<evidence type="ECO:0000313" key="3">
    <source>
        <dbReference type="Proteomes" id="UP000621799"/>
    </source>
</evidence>
<dbReference type="AlphaFoldDB" id="A0A928W281"/>
<feature type="region of interest" description="Disordered" evidence="1">
    <location>
        <begin position="406"/>
        <end position="442"/>
    </location>
</feature>
<dbReference type="InterPro" id="IPR011050">
    <property type="entry name" value="Pectin_lyase_fold/virulence"/>
</dbReference>
<feature type="compositionally biased region" description="Basic and acidic residues" evidence="1">
    <location>
        <begin position="425"/>
        <end position="442"/>
    </location>
</feature>
<sequence length="442" mass="45502">MSSINLGSGLGGDITISTDRLRLVNGGNISNLTLGIGNTGDIAVNVTDTIEVLGTNALVSSPSVISVSSFNRGDSGRLTVNASKLILQDGGAISSGTLATGNAGNATFDVSESIEVRGVGEDGEPSRISASAEILPPVFQQIFGLPPTPSGNTGNVIVNTPVLRVGDGGVVTVEHQGSGDAGFLEVNADRIFLDRSGEILAATTSGQGGNISLNVRDSLQLRNGAAIDAESFGVGNGGNIQIDSDTIALLENSRINANAIEGTGGNIQITTSGLFVSPDSRITASSQFGVDGTVNINNSIVDPASGLVTLDADPLNANTQIQDSCEIATRSRFAITGNGGLPEDPTQPLQPSTVWRDTRLSEIQSHLTPSSVEVEAEAASALTAPLVEATGWRTNNRGHIELIAASGNPSYSPWQPQPDCESLPDSDRTSSNHSIDPESPRR</sequence>
<proteinExistence type="predicted"/>
<dbReference type="Gene3D" id="2.160.20.10">
    <property type="entry name" value="Single-stranded right-handed beta-helix, Pectin lyase-like"/>
    <property type="match status" value="1"/>
</dbReference>
<dbReference type="InterPro" id="IPR012334">
    <property type="entry name" value="Pectin_lyas_fold"/>
</dbReference>